<gene>
    <name evidence="18" type="ORF">Tsubulata_033985</name>
</gene>
<dbReference type="GO" id="GO:0005886">
    <property type="term" value="C:plasma membrane"/>
    <property type="evidence" value="ECO:0007669"/>
    <property type="project" value="UniProtKB-SubCell"/>
</dbReference>
<keyword evidence="9" id="KW-1133">Transmembrane helix</keyword>
<dbReference type="Gene3D" id="3.80.10.10">
    <property type="entry name" value="Ribonuclease Inhibitor"/>
    <property type="match status" value="3"/>
</dbReference>
<reference evidence="18" key="2">
    <citation type="journal article" date="2023" name="Plants (Basel)">
        <title>Annotation of the Turnera subulata (Passifloraceae) Draft Genome Reveals the S-Locus Evolved after the Divergence of Turneroideae from Passifloroideae in a Stepwise Manner.</title>
        <authorList>
            <person name="Henning P.M."/>
            <person name="Roalson E.H."/>
            <person name="Mir W."/>
            <person name="McCubbin A.G."/>
            <person name="Shore J.S."/>
        </authorList>
    </citation>
    <scope>NUCLEOTIDE SEQUENCE</scope>
    <source>
        <strain evidence="18">F60SS</strain>
    </source>
</reference>
<dbReference type="PROSITE" id="PS51485">
    <property type="entry name" value="PHYTOCYANIN"/>
    <property type="match status" value="1"/>
</dbReference>
<keyword evidence="19" id="KW-1185">Reference proteome</keyword>
<evidence type="ECO:0000256" key="1">
    <source>
        <dbReference type="ARBA" id="ARBA00004479"/>
    </source>
</evidence>
<dbReference type="InterPro" id="IPR008972">
    <property type="entry name" value="Cupredoxin"/>
</dbReference>
<keyword evidence="10" id="KW-0472">Membrane</keyword>
<evidence type="ECO:0000256" key="12">
    <source>
        <dbReference type="ARBA" id="ARBA00023170"/>
    </source>
</evidence>
<evidence type="ECO:0000256" key="6">
    <source>
        <dbReference type="ARBA" id="ARBA00022692"/>
    </source>
</evidence>
<feature type="signal peptide" evidence="16">
    <location>
        <begin position="1"/>
        <end position="26"/>
    </location>
</feature>
<dbReference type="FunFam" id="2.60.40.420:FF:000010">
    <property type="entry name" value="Early nodulin-like protein 1"/>
    <property type="match status" value="1"/>
</dbReference>
<organism evidence="18 19">
    <name type="scientific">Turnera subulata</name>
    <dbReference type="NCBI Taxonomy" id="218843"/>
    <lineage>
        <taxon>Eukaryota</taxon>
        <taxon>Viridiplantae</taxon>
        <taxon>Streptophyta</taxon>
        <taxon>Embryophyta</taxon>
        <taxon>Tracheophyta</taxon>
        <taxon>Spermatophyta</taxon>
        <taxon>Magnoliopsida</taxon>
        <taxon>eudicotyledons</taxon>
        <taxon>Gunneridae</taxon>
        <taxon>Pentapetalae</taxon>
        <taxon>rosids</taxon>
        <taxon>fabids</taxon>
        <taxon>Malpighiales</taxon>
        <taxon>Passifloraceae</taxon>
        <taxon>Turnera</taxon>
    </lineage>
</organism>
<keyword evidence="4" id="KW-0433">Leucine-rich repeat</keyword>
<evidence type="ECO:0000256" key="13">
    <source>
        <dbReference type="ARBA" id="ARBA00023180"/>
    </source>
</evidence>
<keyword evidence="6" id="KW-0812">Transmembrane</keyword>
<sequence length="634" mass="70439">MKGFTVIVHDVLLCLLFLGWFLPSRAIQEEYSIGPMETKEKEALYSAIQGFTGKWWNGSELYPDPCGWTPIQGVSCDLFDGYWYVTTINIGPVLDNSLLCTDQAKFTHHLFELKHLRSLSFFNCFLSPRKSPTKIPSSNWELLANSLEYLEFRSNPGLIGTIPSTIGYLKQLQSLVLLENGLAGNLPEELGNLVNLKRLVLAGNKFTGQIPVSIGGLSQLLIFDSSGNFLSGSVPSTCGGLVSLLKLDLSNNMLEGKLPEEIGSLKNLTLLDLDKNNISGGLVKSLQELVSLKEMVVSNNPVGGDLMGIKWKDLQNLEILDLSSTGLRGTIPESLLELKRLRFLGLRDNNLSGVPPPRLATMPNIGALYIDGNNFTGRLEFPEKFYQRMGRRFAAGNNPSLCFQAESVSPSYFPYGYSHYSTVTSTSPLPPPDNPHAPSLHNRLPIHLLAKEDLTIMTSPFMGSSKIFLFVVLFSSFLFYHATSTEFLVGGEDGWGVPKKDEQTYNEWASRNRFKVNDTVQFVYKKDSVLVVTEEEYKKCRSSHPFFFSNNGDTEFTLDRPGLFYFISGVSGHCERGEKMIIKVLEPELIDHQSGNGTGGGSTEQKKNNSADQRAIESTVLILLCCFFNALFFV</sequence>
<dbReference type="FunFam" id="3.80.10.10:FF:000269">
    <property type="entry name" value="Piriformospora indica-insensitive protein 2"/>
    <property type="match status" value="1"/>
</dbReference>
<dbReference type="GO" id="GO:0009055">
    <property type="term" value="F:electron transfer activity"/>
    <property type="evidence" value="ECO:0007669"/>
    <property type="project" value="InterPro"/>
</dbReference>
<reference evidence="18" key="1">
    <citation type="submission" date="2022-02" db="EMBL/GenBank/DDBJ databases">
        <authorList>
            <person name="Henning P.M."/>
            <person name="McCubbin A.G."/>
            <person name="Shore J.S."/>
        </authorList>
    </citation>
    <scope>NUCLEOTIDE SEQUENCE</scope>
    <source>
        <strain evidence="18">F60SS</strain>
        <tissue evidence="18">Leaves</tissue>
    </source>
</reference>
<keyword evidence="5" id="KW-0336">GPI-anchor</keyword>
<dbReference type="SUPFAM" id="SSF49503">
    <property type="entry name" value="Cupredoxins"/>
    <property type="match status" value="1"/>
</dbReference>
<keyword evidence="14" id="KW-0449">Lipoprotein</keyword>
<accession>A0A9Q0FFC3</accession>
<dbReference type="InterPro" id="IPR001611">
    <property type="entry name" value="Leu-rich_rpt"/>
</dbReference>
<evidence type="ECO:0000256" key="3">
    <source>
        <dbReference type="ARBA" id="ARBA00022475"/>
    </source>
</evidence>
<dbReference type="InterPro" id="IPR046956">
    <property type="entry name" value="RLP23-like"/>
</dbReference>
<dbReference type="GO" id="GO:0098552">
    <property type="term" value="C:side of membrane"/>
    <property type="evidence" value="ECO:0007669"/>
    <property type="project" value="UniProtKB-KW"/>
</dbReference>
<evidence type="ECO:0000313" key="18">
    <source>
        <dbReference type="EMBL" id="KAJ4830396.1"/>
    </source>
</evidence>
<keyword evidence="8" id="KW-0677">Repeat</keyword>
<keyword evidence="13" id="KW-0325">Glycoprotein</keyword>
<dbReference type="PANTHER" id="PTHR48063">
    <property type="entry name" value="LRR RECEPTOR-LIKE KINASE"/>
    <property type="match status" value="1"/>
</dbReference>
<evidence type="ECO:0000256" key="9">
    <source>
        <dbReference type="ARBA" id="ARBA00022989"/>
    </source>
</evidence>
<comment type="subcellular location">
    <subcellularLocation>
        <location evidence="2">Cell membrane</location>
        <topology evidence="2">Lipid-anchor</topology>
        <topology evidence="2">GPI-anchor</topology>
    </subcellularLocation>
    <subcellularLocation>
        <location evidence="1">Membrane</location>
        <topology evidence="1">Single-pass type I membrane protein</topology>
    </subcellularLocation>
</comment>
<dbReference type="Proteomes" id="UP001141552">
    <property type="component" value="Unassembled WGS sequence"/>
</dbReference>
<dbReference type="SUPFAM" id="SSF52058">
    <property type="entry name" value="L domain-like"/>
    <property type="match status" value="1"/>
</dbReference>
<dbReference type="EMBL" id="JAKUCV010005646">
    <property type="protein sequence ID" value="KAJ4830396.1"/>
    <property type="molecule type" value="Genomic_DNA"/>
</dbReference>
<feature type="domain" description="Phytocyanin" evidence="17">
    <location>
        <begin position="485"/>
        <end position="586"/>
    </location>
</feature>
<evidence type="ECO:0000256" key="7">
    <source>
        <dbReference type="ARBA" id="ARBA00022729"/>
    </source>
</evidence>
<dbReference type="Pfam" id="PF02298">
    <property type="entry name" value="Cu_bind_like"/>
    <property type="match status" value="1"/>
</dbReference>
<protein>
    <recommendedName>
        <fullName evidence="17">Phytocyanin domain-containing protein</fullName>
    </recommendedName>
</protein>
<comment type="caution">
    <text evidence="18">The sequence shown here is derived from an EMBL/GenBank/DDBJ whole genome shotgun (WGS) entry which is preliminary data.</text>
</comment>
<dbReference type="CDD" id="cd11019">
    <property type="entry name" value="OsENODL1_like"/>
    <property type="match status" value="1"/>
</dbReference>
<evidence type="ECO:0000259" key="17">
    <source>
        <dbReference type="PROSITE" id="PS51485"/>
    </source>
</evidence>
<evidence type="ECO:0000256" key="11">
    <source>
        <dbReference type="ARBA" id="ARBA00023157"/>
    </source>
</evidence>
<evidence type="ECO:0000256" key="5">
    <source>
        <dbReference type="ARBA" id="ARBA00022622"/>
    </source>
</evidence>
<keyword evidence="3" id="KW-1003">Cell membrane</keyword>
<dbReference type="AlphaFoldDB" id="A0A9Q0FFC3"/>
<keyword evidence="7 16" id="KW-0732">Signal</keyword>
<evidence type="ECO:0000313" key="19">
    <source>
        <dbReference type="Proteomes" id="UP001141552"/>
    </source>
</evidence>
<dbReference type="GO" id="GO:0051707">
    <property type="term" value="P:response to other organism"/>
    <property type="evidence" value="ECO:0007669"/>
    <property type="project" value="UniProtKB-ARBA"/>
</dbReference>
<dbReference type="InterPro" id="IPR003245">
    <property type="entry name" value="Phytocyanin_dom"/>
</dbReference>
<dbReference type="Pfam" id="PF00560">
    <property type="entry name" value="LRR_1"/>
    <property type="match status" value="5"/>
</dbReference>
<dbReference type="Gene3D" id="2.60.40.420">
    <property type="entry name" value="Cupredoxins - blue copper proteins"/>
    <property type="match status" value="1"/>
</dbReference>
<evidence type="ECO:0000256" key="15">
    <source>
        <dbReference type="ARBA" id="ARBA00035011"/>
    </source>
</evidence>
<dbReference type="OrthoDB" id="676979at2759"/>
<evidence type="ECO:0000256" key="10">
    <source>
        <dbReference type="ARBA" id="ARBA00023136"/>
    </source>
</evidence>
<evidence type="ECO:0000256" key="4">
    <source>
        <dbReference type="ARBA" id="ARBA00022614"/>
    </source>
</evidence>
<evidence type="ECO:0000256" key="2">
    <source>
        <dbReference type="ARBA" id="ARBA00004609"/>
    </source>
</evidence>
<evidence type="ECO:0000256" key="16">
    <source>
        <dbReference type="SAM" id="SignalP"/>
    </source>
</evidence>
<evidence type="ECO:0000256" key="8">
    <source>
        <dbReference type="ARBA" id="ARBA00022737"/>
    </source>
</evidence>
<keyword evidence="11" id="KW-1015">Disulfide bond</keyword>
<comment type="similarity">
    <text evidence="15">Belongs to the early nodulin-like (ENODL) family.</text>
</comment>
<keyword evidence="12" id="KW-0675">Receptor</keyword>
<name>A0A9Q0FFC3_9ROSI</name>
<proteinExistence type="inferred from homology"/>
<evidence type="ECO:0000256" key="14">
    <source>
        <dbReference type="ARBA" id="ARBA00023288"/>
    </source>
</evidence>
<dbReference type="InterPro" id="IPR041846">
    <property type="entry name" value="ENL_dom"/>
</dbReference>
<dbReference type="InterPro" id="IPR032675">
    <property type="entry name" value="LRR_dom_sf"/>
</dbReference>
<feature type="chain" id="PRO_5040296641" description="Phytocyanin domain-containing protein" evidence="16">
    <location>
        <begin position="27"/>
        <end position="634"/>
    </location>
</feature>
<dbReference type="FunFam" id="3.80.10.10:FF:000299">
    <property type="entry name" value="Piriformospora indica-insensitive protein 2"/>
    <property type="match status" value="1"/>
</dbReference>